<dbReference type="InterPro" id="IPR014752">
    <property type="entry name" value="Arrestin-like_C"/>
</dbReference>
<gene>
    <name evidence="2" type="ORF">KIPB_001796</name>
</gene>
<name>A0A9K3CQV1_9EUKA</name>
<dbReference type="Proteomes" id="UP000265618">
    <property type="component" value="Unassembled WGS sequence"/>
</dbReference>
<dbReference type="AlphaFoldDB" id="A0A9K3CQV1"/>
<accession>A0A9K3CQV1</accession>
<dbReference type="PANTHER" id="PTHR11188:SF17">
    <property type="entry name" value="FI21816P1"/>
    <property type="match status" value="1"/>
</dbReference>
<dbReference type="GO" id="GO:0015031">
    <property type="term" value="P:protein transport"/>
    <property type="evidence" value="ECO:0007669"/>
    <property type="project" value="TreeGrafter"/>
</dbReference>
<evidence type="ECO:0000313" key="2">
    <source>
        <dbReference type="EMBL" id="GIQ80916.1"/>
    </source>
</evidence>
<dbReference type="PANTHER" id="PTHR11188">
    <property type="entry name" value="ARRESTIN DOMAIN CONTAINING PROTEIN"/>
    <property type="match status" value="1"/>
</dbReference>
<comment type="caution">
    <text evidence="2">The sequence shown here is derived from an EMBL/GenBank/DDBJ whole genome shotgun (WGS) entry which is preliminary data.</text>
</comment>
<feature type="region of interest" description="Disordered" evidence="1">
    <location>
        <begin position="167"/>
        <end position="187"/>
    </location>
</feature>
<sequence length="368" mass="39248">MGLFTDAGVMSVDWQRPHPVFWPGERFNATVSYTANKAITVSGATLSLVGEEHAFSSGNQNSGSSTRKRTICSVPILKGEGGTLGAGEALSWPVQVSIPTNIPWSTFDNEVGGKDPALTVPGSGVVTARYACSVRYFIQINVGIRGGVASGDVLGASLYVLPPPGGRYTPLPEDPSNPGKPLPMSEQVELSGCCSSGSLSMTAVTPSMVVSVSDGAHVYISVNNLGKKPLTKIKWSVFPFAHNTRGLDNGIKGEMVLESPMLPGEKTDTPIDLFVQPNSSVFRPPNDQIKDFDKLGEYAWERHFLHNPCTDVRAQWGAQGELTTILAINPFLVITTNLSRTPMYLPLHWTTSAALAAAPVPVVPMANL</sequence>
<dbReference type="EMBL" id="BDIP01000268">
    <property type="protein sequence ID" value="GIQ80916.1"/>
    <property type="molecule type" value="Genomic_DNA"/>
</dbReference>
<dbReference type="Gene3D" id="2.60.40.640">
    <property type="match status" value="1"/>
</dbReference>
<evidence type="ECO:0000313" key="3">
    <source>
        <dbReference type="Proteomes" id="UP000265618"/>
    </source>
</evidence>
<protein>
    <submittedName>
        <fullName evidence="2">Uncharacterized protein</fullName>
    </submittedName>
</protein>
<reference evidence="2 3" key="1">
    <citation type="journal article" date="2018" name="PLoS ONE">
        <title>The draft genome of Kipferlia bialata reveals reductive genome evolution in fornicate parasites.</title>
        <authorList>
            <person name="Tanifuji G."/>
            <person name="Takabayashi S."/>
            <person name="Kume K."/>
            <person name="Takagi M."/>
            <person name="Nakayama T."/>
            <person name="Kamikawa R."/>
            <person name="Inagaki Y."/>
            <person name="Hashimoto T."/>
        </authorList>
    </citation>
    <scope>NUCLEOTIDE SEQUENCE [LARGE SCALE GENOMIC DNA]</scope>
    <source>
        <strain evidence="2">NY0173</strain>
    </source>
</reference>
<dbReference type="GO" id="GO:0005737">
    <property type="term" value="C:cytoplasm"/>
    <property type="evidence" value="ECO:0007669"/>
    <property type="project" value="TreeGrafter"/>
</dbReference>
<evidence type="ECO:0000256" key="1">
    <source>
        <dbReference type="SAM" id="MobiDB-lite"/>
    </source>
</evidence>
<proteinExistence type="predicted"/>
<dbReference type="InterPro" id="IPR050357">
    <property type="entry name" value="Arrestin_domain-protein"/>
</dbReference>
<feature type="compositionally biased region" description="Pro residues" evidence="1">
    <location>
        <begin position="172"/>
        <end position="181"/>
    </location>
</feature>
<keyword evidence="3" id="KW-1185">Reference proteome</keyword>
<organism evidence="2 3">
    <name type="scientific">Kipferlia bialata</name>
    <dbReference type="NCBI Taxonomy" id="797122"/>
    <lineage>
        <taxon>Eukaryota</taxon>
        <taxon>Metamonada</taxon>
        <taxon>Carpediemonas-like organisms</taxon>
        <taxon>Kipferlia</taxon>
    </lineage>
</organism>